<evidence type="ECO:0000256" key="4">
    <source>
        <dbReference type="ARBA" id="ARBA00022729"/>
    </source>
</evidence>
<keyword evidence="6" id="KW-1133">Transmembrane helix</keyword>
<name>Q176Y0_AEDAE</name>
<keyword evidence="3" id="KW-0812">Transmembrane</keyword>
<reference evidence="9" key="1">
    <citation type="submission" date="2005-10" db="EMBL/GenBank/DDBJ databases">
        <authorList>
            <person name="Loftus B.J."/>
            <person name="Nene V.M."/>
            <person name="Hannick L.I."/>
            <person name="Bidwell S."/>
            <person name="Haas B."/>
            <person name="Amedeo P."/>
            <person name="Orvis J."/>
            <person name="Wortman J.R."/>
            <person name="White O.R."/>
            <person name="Salzberg S."/>
            <person name="Shumway M."/>
            <person name="Koo H."/>
            <person name="Zhao Y."/>
            <person name="Holmes M."/>
            <person name="Miller J."/>
            <person name="Schatz M."/>
            <person name="Pop M."/>
            <person name="Pai G."/>
            <person name="Utterback T."/>
            <person name="Rogers Y.-H."/>
            <person name="Kravitz S."/>
            <person name="Fraser C.M."/>
        </authorList>
    </citation>
    <scope>NUCLEOTIDE SEQUENCE</scope>
    <source>
        <strain evidence="9">Liverpool</strain>
    </source>
</reference>
<dbReference type="PhylomeDB" id="Q176Y0"/>
<dbReference type="GO" id="GO:0007165">
    <property type="term" value="P:signal transduction"/>
    <property type="evidence" value="ECO:0007669"/>
    <property type="project" value="TreeGrafter"/>
</dbReference>
<dbReference type="VEuPathDB" id="VectorBase:AAEL011305"/>
<keyword evidence="5" id="KW-0677">Repeat</keyword>
<dbReference type="STRING" id="7159.Q176Y0"/>
<evidence type="ECO:0000256" key="8">
    <source>
        <dbReference type="ARBA" id="ARBA00023180"/>
    </source>
</evidence>
<dbReference type="PaxDb" id="7159-AAEL006220-PA"/>
<dbReference type="InterPro" id="IPR032675">
    <property type="entry name" value="LRR_dom_sf"/>
</dbReference>
<proteinExistence type="predicted"/>
<evidence type="ECO:0000256" key="7">
    <source>
        <dbReference type="ARBA" id="ARBA00023136"/>
    </source>
</evidence>
<sequence length="273" mass="31412">MILANAADYLDTIMTVSNLSYRGLKDTNFTLDVIENLSPDTVYLNLQGNQLRLIPSSFPIYFPQLEKVILSENHLLSFPPNGSPFLRSPTLIELLCEFCGIHIVSTHSLSYLLRLEYLKLGHNRIRRISRYAFHQNRYLQYLDLSSNKLSTIPSGMLEGLFHMKSLDLSNNRNLASRNDAPFLVSDALEVLKCINCGFSEAYEDTFSALTNLKELHLVGNLFQTNTYLLAPTVLVIGQTFTFSSEGYYESYEQHNLIRKHHVVWWRNRTVVYF</sequence>
<dbReference type="OMA" id="CGFSEAY"/>
<dbReference type="GO" id="GO:0038023">
    <property type="term" value="F:signaling receptor activity"/>
    <property type="evidence" value="ECO:0007669"/>
    <property type="project" value="TreeGrafter"/>
</dbReference>
<gene>
    <name evidence="9" type="ORF">AaeL_AAEL006220</name>
</gene>
<dbReference type="EMBL" id="CH477380">
    <property type="protein sequence ID" value="EAT42229.1"/>
    <property type="molecule type" value="Genomic_DNA"/>
</dbReference>
<dbReference type="GO" id="GO:0005886">
    <property type="term" value="C:plasma membrane"/>
    <property type="evidence" value="ECO:0007669"/>
    <property type="project" value="TreeGrafter"/>
</dbReference>
<evidence type="ECO:0000313" key="9">
    <source>
        <dbReference type="EMBL" id="EAT42229.1"/>
    </source>
</evidence>
<dbReference type="Gene3D" id="3.80.10.10">
    <property type="entry name" value="Ribonuclease Inhibitor"/>
    <property type="match status" value="2"/>
</dbReference>
<keyword evidence="7" id="KW-0472">Membrane</keyword>
<dbReference type="HOGENOM" id="CLU_1005482_0_0_1"/>
<evidence type="ECO:0000256" key="1">
    <source>
        <dbReference type="ARBA" id="ARBA00004167"/>
    </source>
</evidence>
<evidence type="ECO:0000313" key="10">
    <source>
        <dbReference type="Proteomes" id="UP000682892"/>
    </source>
</evidence>
<protein>
    <submittedName>
        <fullName evidence="9">AAEL006220-PA</fullName>
    </submittedName>
</protein>
<organism evidence="9 10">
    <name type="scientific">Aedes aegypti</name>
    <name type="common">Yellowfever mosquito</name>
    <name type="synonym">Culex aegypti</name>
    <dbReference type="NCBI Taxonomy" id="7159"/>
    <lineage>
        <taxon>Eukaryota</taxon>
        <taxon>Metazoa</taxon>
        <taxon>Ecdysozoa</taxon>
        <taxon>Arthropoda</taxon>
        <taxon>Hexapoda</taxon>
        <taxon>Insecta</taxon>
        <taxon>Pterygota</taxon>
        <taxon>Neoptera</taxon>
        <taxon>Endopterygota</taxon>
        <taxon>Diptera</taxon>
        <taxon>Nematocera</taxon>
        <taxon>Culicoidea</taxon>
        <taxon>Culicidae</taxon>
        <taxon>Culicinae</taxon>
        <taxon>Aedini</taxon>
        <taxon>Aedes</taxon>
        <taxon>Stegomyia</taxon>
    </lineage>
</organism>
<accession>Q176Y0</accession>
<dbReference type="PANTHER" id="PTHR24365">
    <property type="entry name" value="TOLL-LIKE RECEPTOR"/>
    <property type="match status" value="1"/>
</dbReference>
<evidence type="ECO:0000256" key="5">
    <source>
        <dbReference type="ARBA" id="ARBA00022737"/>
    </source>
</evidence>
<comment type="subcellular location">
    <subcellularLocation>
        <location evidence="1">Membrane</location>
        <topology evidence="1">Single-pass membrane protein</topology>
    </subcellularLocation>
</comment>
<evidence type="ECO:0000256" key="6">
    <source>
        <dbReference type="ARBA" id="ARBA00022989"/>
    </source>
</evidence>
<dbReference type="Pfam" id="PF13855">
    <property type="entry name" value="LRR_8"/>
    <property type="match status" value="1"/>
</dbReference>
<dbReference type="InterPro" id="IPR003591">
    <property type="entry name" value="Leu-rich_rpt_typical-subtyp"/>
</dbReference>
<reference evidence="9" key="3">
    <citation type="submission" date="2012-09" db="EMBL/GenBank/DDBJ databases">
        <authorList>
            <consortium name="VectorBase"/>
        </authorList>
    </citation>
    <scope>NUCLEOTIDE SEQUENCE</scope>
    <source>
        <strain evidence="9">Liverpool</strain>
    </source>
</reference>
<dbReference type="InterPro" id="IPR001611">
    <property type="entry name" value="Leu-rich_rpt"/>
</dbReference>
<dbReference type="Proteomes" id="UP000682892">
    <property type="component" value="Chromosome 2"/>
</dbReference>
<dbReference type="eggNOG" id="KOG0619">
    <property type="taxonomic scope" value="Eukaryota"/>
</dbReference>
<keyword evidence="2" id="KW-0433">Leucine-rich repeat</keyword>
<evidence type="ECO:0000256" key="3">
    <source>
        <dbReference type="ARBA" id="ARBA00022692"/>
    </source>
</evidence>
<keyword evidence="8" id="KW-0325">Glycoprotein</keyword>
<reference evidence="9" key="2">
    <citation type="journal article" date="2007" name="Science">
        <title>Genome sequence of Aedes aegypti, a major arbovirus vector.</title>
        <authorList>
            <person name="Nene V."/>
            <person name="Wortman J.R."/>
            <person name="Lawson D."/>
            <person name="Haas B."/>
            <person name="Kodira C."/>
            <person name="Tu Z.J."/>
            <person name="Loftus B."/>
            <person name="Xi Z."/>
            <person name="Megy K."/>
            <person name="Grabherr M."/>
            <person name="Ren Q."/>
            <person name="Zdobnov E.M."/>
            <person name="Lobo N.F."/>
            <person name="Campbell K.S."/>
            <person name="Brown S.E."/>
            <person name="Bonaldo M.F."/>
            <person name="Zhu J."/>
            <person name="Sinkins S.P."/>
            <person name="Hogenkamp D.G."/>
            <person name="Amedeo P."/>
            <person name="Arensburger P."/>
            <person name="Atkinson P.W."/>
            <person name="Bidwell S."/>
            <person name="Biedler J."/>
            <person name="Birney E."/>
            <person name="Bruggner R.V."/>
            <person name="Costas J."/>
            <person name="Coy M.R."/>
            <person name="Crabtree J."/>
            <person name="Crawford M."/>
            <person name="Debruyn B."/>
            <person name="Decaprio D."/>
            <person name="Eiglmeier K."/>
            <person name="Eisenstadt E."/>
            <person name="El-Dorry H."/>
            <person name="Gelbart W.M."/>
            <person name="Gomes S.L."/>
            <person name="Hammond M."/>
            <person name="Hannick L.I."/>
            <person name="Hogan J.R."/>
            <person name="Holmes M.H."/>
            <person name="Jaffe D."/>
            <person name="Johnston J.S."/>
            <person name="Kennedy R.C."/>
            <person name="Koo H."/>
            <person name="Kravitz S."/>
            <person name="Kriventseva E.V."/>
            <person name="Kulp D."/>
            <person name="Labutti K."/>
            <person name="Lee E."/>
            <person name="Li S."/>
            <person name="Lovin D.D."/>
            <person name="Mao C."/>
            <person name="Mauceli E."/>
            <person name="Menck C.F."/>
            <person name="Miller J.R."/>
            <person name="Montgomery P."/>
            <person name="Mori A."/>
            <person name="Nascimento A.L."/>
            <person name="Naveira H.F."/>
            <person name="Nusbaum C."/>
            <person name="O'leary S."/>
            <person name="Orvis J."/>
            <person name="Pertea M."/>
            <person name="Quesneville H."/>
            <person name="Reidenbach K.R."/>
            <person name="Rogers Y.H."/>
            <person name="Roth C.W."/>
            <person name="Schneider J.R."/>
            <person name="Schatz M."/>
            <person name="Shumway M."/>
            <person name="Stanke M."/>
            <person name="Stinson E.O."/>
            <person name="Tubio J.M."/>
            <person name="Vanzee J.P."/>
            <person name="Verjovski-Almeida S."/>
            <person name="Werner D."/>
            <person name="White O."/>
            <person name="Wyder S."/>
            <person name="Zeng Q."/>
            <person name="Zhao Q."/>
            <person name="Zhao Y."/>
            <person name="Hill C.A."/>
            <person name="Raikhel A.S."/>
            <person name="Soares M.B."/>
            <person name="Knudson D.L."/>
            <person name="Lee N.H."/>
            <person name="Galagan J."/>
            <person name="Salzberg S.L."/>
            <person name="Paulsen I.T."/>
            <person name="Dimopoulos G."/>
            <person name="Collins F.H."/>
            <person name="Birren B."/>
            <person name="Fraser-Liggett C.M."/>
            <person name="Severson D.W."/>
        </authorList>
    </citation>
    <scope>NUCLEOTIDE SEQUENCE [LARGE SCALE GENOMIC DNA]</scope>
    <source>
        <strain evidence="9">Liverpool</strain>
    </source>
</reference>
<dbReference type="SMART" id="SM00369">
    <property type="entry name" value="LRR_TYP"/>
    <property type="match status" value="4"/>
</dbReference>
<dbReference type="PANTHER" id="PTHR24365:SF541">
    <property type="entry name" value="PROTEIN TOLL-RELATED"/>
    <property type="match status" value="1"/>
</dbReference>
<dbReference type="AlphaFoldDB" id="Q176Y0"/>
<dbReference type="PROSITE" id="PS51450">
    <property type="entry name" value="LRR"/>
    <property type="match status" value="2"/>
</dbReference>
<keyword evidence="4" id="KW-0732">Signal</keyword>
<evidence type="ECO:0000256" key="2">
    <source>
        <dbReference type="ARBA" id="ARBA00022614"/>
    </source>
</evidence>
<dbReference type="SUPFAM" id="SSF52058">
    <property type="entry name" value="L domain-like"/>
    <property type="match status" value="1"/>
</dbReference>